<dbReference type="PROSITE" id="PS50060">
    <property type="entry name" value="MAM_2"/>
    <property type="match status" value="3"/>
</dbReference>
<evidence type="ECO:0000259" key="1">
    <source>
        <dbReference type="PROSITE" id="PS50060"/>
    </source>
</evidence>
<dbReference type="InterPro" id="IPR051560">
    <property type="entry name" value="MAM_domain-containing"/>
</dbReference>
<comment type="caution">
    <text evidence="2">The sequence shown here is derived from an EMBL/GenBank/DDBJ whole genome shotgun (WGS) entry which is preliminary data.</text>
</comment>
<sequence>MLVLHGHAGLFHCDFETHCTDFDFDENGQLTNGSNISLIHYDHTLNDSSGTFLFFNSQSTVLSRIKTSDWIQPSFNQSVCFSMWYYPSHRHVSFDIQLVQGDDESLIRTMMSVTDNNQLSGNWIPVNVRLPAEKVKIVIVLNTTVGSLAIDDLSVHFCYEPQLPSSPQILFSCNGEWSCIYDFVPLINYPYQWSIIQAYNATQQNNQAPSIDHTFANQFGHYAWLEYSNSTVVQGNTGYLDTKTIFRISKNISYCLNFYYYAYGEFHSSNLNVFARLLETSNTVRQIWPRGGSAEYDYKHNEWTWATTQLPIGSYSLLFRVDSQSSDFGSFALDDIQVISCDYPFSEFATSPSLLSYSCNFDEPSQCEMANGFPNVHTEFNFTIFTGNTVPDRELGPIHDYTSNSPSGGFYYWNRQTNLSADDFGMFSPLRTIERNTDMCVRFAYYVKPSVVDEHETALMLDALECAKGNVWLKPVIDSQGWQFVVIRLQDYSCAEKFYFSVVVETTRKVAVAFDDIQFEQCSLIDIPYPGSSTTTSITTIKSTSELTTIKSTSELTTSSRAAWFEFSTELIFFSFLLSFYINNAYYHNCQTIFEYIAYATH</sequence>
<dbReference type="SUPFAM" id="SSF49899">
    <property type="entry name" value="Concanavalin A-like lectins/glucanases"/>
    <property type="match status" value="3"/>
</dbReference>
<accession>A0A814PIE3</accession>
<dbReference type="Gene3D" id="2.60.120.200">
    <property type="match status" value="3"/>
</dbReference>
<dbReference type="InterPro" id="IPR013320">
    <property type="entry name" value="ConA-like_dom_sf"/>
</dbReference>
<dbReference type="GO" id="GO:0016020">
    <property type="term" value="C:membrane"/>
    <property type="evidence" value="ECO:0007669"/>
    <property type="project" value="InterPro"/>
</dbReference>
<dbReference type="Pfam" id="PF00629">
    <property type="entry name" value="MAM"/>
    <property type="match status" value="3"/>
</dbReference>
<name>A0A814PIE3_ADIRI</name>
<dbReference type="PANTHER" id="PTHR23282:SF101">
    <property type="entry name" value="MAM DOMAIN-CONTAINING PROTEIN"/>
    <property type="match status" value="1"/>
</dbReference>
<dbReference type="PANTHER" id="PTHR23282">
    <property type="entry name" value="APICAL ENDOSOMAL GLYCOPROTEIN PRECURSOR"/>
    <property type="match status" value="1"/>
</dbReference>
<evidence type="ECO:0000313" key="3">
    <source>
        <dbReference type="Proteomes" id="UP000663852"/>
    </source>
</evidence>
<gene>
    <name evidence="2" type="ORF">EDS130_LOCUS20233</name>
</gene>
<dbReference type="AlphaFoldDB" id="A0A814PIE3"/>
<dbReference type="Proteomes" id="UP000663852">
    <property type="component" value="Unassembled WGS sequence"/>
</dbReference>
<proteinExistence type="predicted"/>
<protein>
    <recommendedName>
        <fullName evidence="1">MAM domain-containing protein</fullName>
    </recommendedName>
</protein>
<evidence type="ECO:0000313" key="2">
    <source>
        <dbReference type="EMBL" id="CAF1105830.1"/>
    </source>
</evidence>
<dbReference type="SMART" id="SM00137">
    <property type="entry name" value="MAM"/>
    <property type="match status" value="1"/>
</dbReference>
<feature type="domain" description="MAM" evidence="1">
    <location>
        <begin position="357"/>
        <end position="524"/>
    </location>
</feature>
<dbReference type="EMBL" id="CAJNOJ010000099">
    <property type="protein sequence ID" value="CAF1105830.1"/>
    <property type="molecule type" value="Genomic_DNA"/>
</dbReference>
<dbReference type="InterPro" id="IPR000998">
    <property type="entry name" value="MAM_dom"/>
</dbReference>
<feature type="domain" description="MAM" evidence="1">
    <location>
        <begin position="171"/>
        <end position="343"/>
    </location>
</feature>
<dbReference type="OrthoDB" id="10369116at2759"/>
<feature type="domain" description="MAM" evidence="1">
    <location>
        <begin position="11"/>
        <end position="160"/>
    </location>
</feature>
<reference evidence="2" key="1">
    <citation type="submission" date="2021-02" db="EMBL/GenBank/DDBJ databases">
        <authorList>
            <person name="Nowell W R."/>
        </authorList>
    </citation>
    <scope>NUCLEOTIDE SEQUENCE</scope>
</reference>
<organism evidence="2 3">
    <name type="scientific">Adineta ricciae</name>
    <name type="common">Rotifer</name>
    <dbReference type="NCBI Taxonomy" id="249248"/>
    <lineage>
        <taxon>Eukaryota</taxon>
        <taxon>Metazoa</taxon>
        <taxon>Spiralia</taxon>
        <taxon>Gnathifera</taxon>
        <taxon>Rotifera</taxon>
        <taxon>Eurotatoria</taxon>
        <taxon>Bdelloidea</taxon>
        <taxon>Adinetida</taxon>
        <taxon>Adinetidae</taxon>
        <taxon>Adineta</taxon>
    </lineage>
</organism>